<evidence type="ECO:0000313" key="4">
    <source>
        <dbReference type="EMBL" id="MEQ2637513.1"/>
    </source>
</evidence>
<dbReference type="PANTHER" id="PTHR43479:SF7">
    <property type="entry name" value="TETR-FAMILY TRANSCRIPTIONAL REGULATOR"/>
    <property type="match status" value="1"/>
</dbReference>
<proteinExistence type="predicted"/>
<feature type="DNA-binding region" description="H-T-H motif" evidence="2">
    <location>
        <begin position="42"/>
        <end position="61"/>
    </location>
</feature>
<organism evidence="4 5">
    <name type="scientific">Paratractidigestivibacter faecalis</name>
    <dbReference type="NCBI Taxonomy" id="2292441"/>
    <lineage>
        <taxon>Bacteria</taxon>
        <taxon>Bacillati</taxon>
        <taxon>Actinomycetota</taxon>
        <taxon>Coriobacteriia</taxon>
        <taxon>Coriobacteriales</taxon>
        <taxon>Atopobiaceae</taxon>
        <taxon>Paratractidigestivibacter</taxon>
    </lineage>
</organism>
<protein>
    <submittedName>
        <fullName evidence="4">TetR/AcrR family transcriptional regulator</fullName>
    </submittedName>
</protein>
<dbReference type="Proteomes" id="UP001478817">
    <property type="component" value="Unassembled WGS sequence"/>
</dbReference>
<accession>A0ABV1IF40</accession>
<evidence type="ECO:0000313" key="5">
    <source>
        <dbReference type="Proteomes" id="UP001478817"/>
    </source>
</evidence>
<name>A0ABV1IF40_9ACTN</name>
<dbReference type="Gene3D" id="1.10.357.10">
    <property type="entry name" value="Tetracycline Repressor, domain 2"/>
    <property type="match status" value="1"/>
</dbReference>
<keyword evidence="5" id="KW-1185">Reference proteome</keyword>
<dbReference type="PANTHER" id="PTHR43479">
    <property type="entry name" value="ACREF/ENVCD OPERON REPRESSOR-RELATED"/>
    <property type="match status" value="1"/>
</dbReference>
<dbReference type="EMBL" id="JBBNGS010000005">
    <property type="protein sequence ID" value="MEQ2637513.1"/>
    <property type="molecule type" value="Genomic_DNA"/>
</dbReference>
<evidence type="ECO:0000259" key="3">
    <source>
        <dbReference type="PROSITE" id="PS50977"/>
    </source>
</evidence>
<gene>
    <name evidence="4" type="ORF">AAAT05_04060</name>
</gene>
<dbReference type="RefSeq" id="WP_349182035.1">
    <property type="nucleotide sequence ID" value="NZ_JBBNGS010000005.1"/>
</dbReference>
<dbReference type="PROSITE" id="PS50977">
    <property type="entry name" value="HTH_TETR_2"/>
    <property type="match status" value="1"/>
</dbReference>
<feature type="domain" description="HTH tetR-type" evidence="3">
    <location>
        <begin position="19"/>
        <end position="79"/>
    </location>
</feature>
<dbReference type="SUPFAM" id="SSF46689">
    <property type="entry name" value="Homeodomain-like"/>
    <property type="match status" value="1"/>
</dbReference>
<reference evidence="4 5" key="1">
    <citation type="submission" date="2024-04" db="EMBL/GenBank/DDBJ databases">
        <title>Human intestinal bacterial collection.</title>
        <authorList>
            <person name="Pauvert C."/>
            <person name="Hitch T.C.A."/>
            <person name="Clavel T."/>
        </authorList>
    </citation>
    <scope>NUCLEOTIDE SEQUENCE [LARGE SCALE GENOMIC DNA]</scope>
    <source>
        <strain evidence="4 5">CLA-AA-H197</strain>
    </source>
</reference>
<dbReference type="InterPro" id="IPR001647">
    <property type="entry name" value="HTH_TetR"/>
</dbReference>
<comment type="caution">
    <text evidence="4">The sequence shown here is derived from an EMBL/GenBank/DDBJ whole genome shotgun (WGS) entry which is preliminary data.</text>
</comment>
<dbReference type="InterPro" id="IPR050624">
    <property type="entry name" value="HTH-type_Tx_Regulator"/>
</dbReference>
<dbReference type="InterPro" id="IPR009057">
    <property type="entry name" value="Homeodomain-like_sf"/>
</dbReference>
<keyword evidence="1 2" id="KW-0238">DNA-binding</keyword>
<sequence length="194" mass="21998">MNPTVIKAKTCKPLDRRARRTRQAIKESFSALAANRPLPDLTVKEVMERAGVNRATFYAHFSNIEDLERAMETDAAERVIERTMRMRESEEHREGDLAVALVCLLDDRDACRWLLGPQSLGTGKAVLADHLRQRYLQQILATDGMTELRARRLFDYAFEGAFGVLLRCHGQGADPRETLSVIRNLLTGALTFPW</sequence>
<dbReference type="Pfam" id="PF00440">
    <property type="entry name" value="TetR_N"/>
    <property type="match status" value="1"/>
</dbReference>
<evidence type="ECO:0000256" key="1">
    <source>
        <dbReference type="ARBA" id="ARBA00023125"/>
    </source>
</evidence>
<evidence type="ECO:0000256" key="2">
    <source>
        <dbReference type="PROSITE-ProRule" id="PRU00335"/>
    </source>
</evidence>